<evidence type="ECO:0008006" key="3">
    <source>
        <dbReference type="Google" id="ProtNLM"/>
    </source>
</evidence>
<feature type="signal peptide" evidence="1">
    <location>
        <begin position="1"/>
        <end position="22"/>
    </location>
</feature>
<evidence type="ECO:0000313" key="2">
    <source>
        <dbReference type="EMBL" id="WLD58683.1"/>
    </source>
</evidence>
<organism evidence="2">
    <name type="scientific">Salinispirillum sp. LH 10-3-1</name>
    <dbReference type="NCBI Taxonomy" id="2952525"/>
    <lineage>
        <taxon>Bacteria</taxon>
        <taxon>Pseudomonadati</taxon>
        <taxon>Pseudomonadota</taxon>
        <taxon>Gammaproteobacteria</taxon>
        <taxon>Oceanospirillales</taxon>
        <taxon>Saccharospirillaceae</taxon>
        <taxon>Salinispirillum</taxon>
    </lineage>
</organism>
<gene>
    <name evidence="2" type="ORF">NFC81_02530</name>
</gene>
<accession>A0AB38YH23</accession>
<keyword evidence="1" id="KW-0732">Signal</keyword>
<proteinExistence type="predicted"/>
<evidence type="ECO:0000256" key="1">
    <source>
        <dbReference type="SAM" id="SignalP"/>
    </source>
</evidence>
<name>A0AB38YH23_9GAMM</name>
<feature type="chain" id="PRO_5044221073" description="Porin family protein" evidence="1">
    <location>
        <begin position="23"/>
        <end position="168"/>
    </location>
</feature>
<sequence length="168" mass="19180">MKLKLGILGLLLYVLTSSSAFAERNWYWHYAPTTSASTQALGLSTMTDGQVGALQFRILAGYELESLGVNLQWQKQLSEQYPQWYLATGVTALQDFRPETNDDCLLFSCASQRSSLRTYSRWTWVKVMGDFRLDIGYGAELLWEFDDRDDLNPRLNPAFDIALGWALF</sequence>
<reference evidence="2" key="1">
    <citation type="submission" date="2022-07" db="EMBL/GenBank/DDBJ databases">
        <title>Complete genome sequence of Salinispirillum sp. LH10-3-1 capable of multiple carbohydrate inversion isolated from a soda lake.</title>
        <authorList>
            <person name="Liu J."/>
            <person name="Zhai Y."/>
            <person name="Zhang H."/>
            <person name="Yang H."/>
            <person name="Qu J."/>
            <person name="Li J."/>
        </authorList>
    </citation>
    <scope>NUCLEOTIDE SEQUENCE</scope>
    <source>
        <strain evidence="2">LH 10-3-1</strain>
    </source>
</reference>
<dbReference type="AlphaFoldDB" id="A0AB38YH23"/>
<dbReference type="EMBL" id="CP101717">
    <property type="protein sequence ID" value="WLD58683.1"/>
    <property type="molecule type" value="Genomic_DNA"/>
</dbReference>
<protein>
    <recommendedName>
        <fullName evidence="3">Porin family protein</fullName>
    </recommendedName>
</protein>
<dbReference type="RefSeq" id="WP_304995969.1">
    <property type="nucleotide sequence ID" value="NZ_CP101717.1"/>
</dbReference>